<dbReference type="EMBL" id="BMIS01000009">
    <property type="protein sequence ID" value="GGE73661.1"/>
    <property type="molecule type" value="Genomic_DNA"/>
</dbReference>
<keyword evidence="4 6" id="KW-0663">Pyridoxal phosphate</keyword>
<dbReference type="GO" id="GO:0019752">
    <property type="term" value="P:carboxylic acid metabolic process"/>
    <property type="evidence" value="ECO:0007669"/>
    <property type="project" value="InterPro"/>
</dbReference>
<evidence type="ECO:0000256" key="3">
    <source>
        <dbReference type="ARBA" id="ARBA00022793"/>
    </source>
</evidence>
<dbReference type="RefSeq" id="WP_188685483.1">
    <property type="nucleotide sequence ID" value="NZ_BMIS01000009.1"/>
</dbReference>
<dbReference type="PANTHER" id="PTHR45677">
    <property type="entry name" value="GLUTAMATE DECARBOXYLASE-RELATED"/>
    <property type="match status" value="1"/>
</dbReference>
<comment type="caution">
    <text evidence="9">The sequence shown here is derived from an EMBL/GenBank/DDBJ whole genome shotgun (WGS) entry which is preliminary data.</text>
</comment>
<organism evidence="9 10">
    <name type="scientific">Nesterenkonia cremea</name>
    <dbReference type="NCBI Taxonomy" id="1882340"/>
    <lineage>
        <taxon>Bacteria</taxon>
        <taxon>Bacillati</taxon>
        <taxon>Actinomycetota</taxon>
        <taxon>Actinomycetes</taxon>
        <taxon>Micrococcales</taxon>
        <taxon>Micrococcaceae</taxon>
        <taxon>Nesterenkonia</taxon>
    </lineage>
</organism>
<accession>A0A917ATN3</accession>
<feature type="compositionally biased region" description="Basic and acidic residues" evidence="8">
    <location>
        <begin position="538"/>
        <end position="547"/>
    </location>
</feature>
<dbReference type="PANTHER" id="PTHR45677:SF8">
    <property type="entry name" value="CYSTEINE SULFINIC ACID DECARBOXYLASE"/>
    <property type="match status" value="1"/>
</dbReference>
<evidence type="ECO:0000256" key="2">
    <source>
        <dbReference type="ARBA" id="ARBA00009533"/>
    </source>
</evidence>
<dbReference type="SUPFAM" id="SSF53383">
    <property type="entry name" value="PLP-dependent transferases"/>
    <property type="match status" value="1"/>
</dbReference>
<evidence type="ECO:0000256" key="4">
    <source>
        <dbReference type="ARBA" id="ARBA00022898"/>
    </source>
</evidence>
<proteinExistence type="inferred from homology"/>
<name>A0A917ATN3_9MICC</name>
<reference evidence="9" key="2">
    <citation type="submission" date="2020-09" db="EMBL/GenBank/DDBJ databases">
        <authorList>
            <person name="Sun Q."/>
            <person name="Zhou Y."/>
        </authorList>
    </citation>
    <scope>NUCLEOTIDE SEQUENCE</scope>
    <source>
        <strain evidence="9">CGMCC 1.15388</strain>
    </source>
</reference>
<sequence length="547" mass="58792">MTQTRPGERLRLLTDTSTDQYRALMEQAVDRIGSRFAHTEHPAATTSPEELADAVGAVDLDGPPAGPMAAVEEIDRLFMQEAVWFHTPGYLAHLNCPVEVTAVVSEAVQAAVNTSVDTYDQSRAATFIERHVLSWACGRAGFDQGDGMFTSGGTQSNLQALLLARERALDGLPEESRSRQLPQLTVLSSAESHFSVAKSAMILGLPSFAVVPVHTDDHGRLCPIALREAMEDVQCRGRTVMAVVATAGTTDRGVIDPLEQIADAVDSAEAQMAQRPWLHVDGAYGGGLLVSQAHRGRLAGVERADSLTVDFHKMFFQPVPASALLLRQPEHFAHAQWNAEYLNPASSPEPNQVDRSLQTTRRFDALKLFATLRGAGAEALGHAVDEVLTLAAEVHAAVEAHPSLQLLSPTDLSTVLFRWQPTGVTDEQADALVALIRSSLQRTGRLWVAKTMLEGRPALKLTLLNPEGSCTQVIDSLEDLVSCAEDLHAELYGGSHRAERTAETTDDPDAPGPPADTGEEAAPAGTHSPATAQTQETADPRFQEVAL</sequence>
<evidence type="ECO:0000313" key="10">
    <source>
        <dbReference type="Proteomes" id="UP000633136"/>
    </source>
</evidence>
<dbReference type="Pfam" id="PF00282">
    <property type="entry name" value="Pyridoxal_deC"/>
    <property type="match status" value="1"/>
</dbReference>
<dbReference type="GO" id="GO:0030170">
    <property type="term" value="F:pyridoxal phosphate binding"/>
    <property type="evidence" value="ECO:0007669"/>
    <property type="project" value="InterPro"/>
</dbReference>
<evidence type="ECO:0000313" key="9">
    <source>
        <dbReference type="EMBL" id="GGE73661.1"/>
    </source>
</evidence>
<comment type="cofactor">
    <cofactor evidence="1 6 7">
        <name>pyridoxal 5'-phosphate</name>
        <dbReference type="ChEBI" id="CHEBI:597326"/>
    </cofactor>
</comment>
<keyword evidence="5 7" id="KW-0456">Lyase</keyword>
<feature type="compositionally biased region" description="Polar residues" evidence="8">
    <location>
        <begin position="528"/>
        <end position="537"/>
    </location>
</feature>
<evidence type="ECO:0000256" key="6">
    <source>
        <dbReference type="PIRSR" id="PIRSR602129-50"/>
    </source>
</evidence>
<dbReference type="Gene3D" id="3.40.640.10">
    <property type="entry name" value="Type I PLP-dependent aspartate aminotransferase-like (Major domain)"/>
    <property type="match status" value="1"/>
</dbReference>
<dbReference type="GO" id="GO:0005737">
    <property type="term" value="C:cytoplasm"/>
    <property type="evidence" value="ECO:0007669"/>
    <property type="project" value="TreeGrafter"/>
</dbReference>
<dbReference type="Proteomes" id="UP000633136">
    <property type="component" value="Unassembled WGS sequence"/>
</dbReference>
<evidence type="ECO:0000256" key="5">
    <source>
        <dbReference type="ARBA" id="ARBA00023239"/>
    </source>
</evidence>
<dbReference type="GO" id="GO:0004058">
    <property type="term" value="F:aromatic-L-amino-acid decarboxylase activity"/>
    <property type="evidence" value="ECO:0007669"/>
    <property type="project" value="UniProtKB-ARBA"/>
</dbReference>
<dbReference type="PROSITE" id="PS00392">
    <property type="entry name" value="DDC_GAD_HDC_YDC"/>
    <property type="match status" value="1"/>
</dbReference>
<reference evidence="9" key="1">
    <citation type="journal article" date="2014" name="Int. J. Syst. Evol. Microbiol.">
        <title>Complete genome sequence of Corynebacterium casei LMG S-19264T (=DSM 44701T), isolated from a smear-ripened cheese.</title>
        <authorList>
            <consortium name="US DOE Joint Genome Institute (JGI-PGF)"/>
            <person name="Walter F."/>
            <person name="Albersmeier A."/>
            <person name="Kalinowski J."/>
            <person name="Ruckert C."/>
        </authorList>
    </citation>
    <scope>NUCLEOTIDE SEQUENCE</scope>
    <source>
        <strain evidence="9">CGMCC 1.15388</strain>
    </source>
</reference>
<evidence type="ECO:0000256" key="7">
    <source>
        <dbReference type="RuleBase" id="RU000382"/>
    </source>
</evidence>
<dbReference type="AlphaFoldDB" id="A0A917ATN3"/>
<feature type="modified residue" description="N6-(pyridoxal phosphate)lysine" evidence="6">
    <location>
        <position position="313"/>
    </location>
</feature>
<dbReference type="InterPro" id="IPR021115">
    <property type="entry name" value="Pyridoxal-P_BS"/>
</dbReference>
<dbReference type="InterPro" id="IPR002129">
    <property type="entry name" value="PyrdxlP-dep_de-COase"/>
</dbReference>
<gene>
    <name evidence="9" type="ORF">GCM10011401_21100</name>
</gene>
<dbReference type="InterPro" id="IPR015421">
    <property type="entry name" value="PyrdxlP-dep_Trfase_major"/>
</dbReference>
<keyword evidence="10" id="KW-1185">Reference proteome</keyword>
<keyword evidence="3" id="KW-0210">Decarboxylase</keyword>
<feature type="region of interest" description="Disordered" evidence="8">
    <location>
        <begin position="494"/>
        <end position="547"/>
    </location>
</feature>
<dbReference type="Gene3D" id="3.90.1150.170">
    <property type="match status" value="1"/>
</dbReference>
<comment type="similarity">
    <text evidence="2 7">Belongs to the group II decarboxylase family.</text>
</comment>
<protein>
    <submittedName>
        <fullName evidence="9">Pyridoxal-dependent decarboxylase</fullName>
    </submittedName>
</protein>
<evidence type="ECO:0000256" key="8">
    <source>
        <dbReference type="SAM" id="MobiDB-lite"/>
    </source>
</evidence>
<evidence type="ECO:0000256" key="1">
    <source>
        <dbReference type="ARBA" id="ARBA00001933"/>
    </source>
</evidence>
<dbReference type="InterPro" id="IPR015424">
    <property type="entry name" value="PyrdxlP-dep_Trfase"/>
</dbReference>